<protein>
    <submittedName>
        <fullName evidence="1">Uncharacterized protein</fullName>
    </submittedName>
</protein>
<accession>A0A2P2NI92</accession>
<dbReference type="AlphaFoldDB" id="A0A2P2NI92"/>
<sequence length="23" mass="2631">MWSSTSTTCIEELMLNRTDSVIL</sequence>
<dbReference type="EMBL" id="GGEC01061727">
    <property type="protein sequence ID" value="MBX42211.1"/>
    <property type="molecule type" value="Transcribed_RNA"/>
</dbReference>
<reference evidence="1" key="1">
    <citation type="submission" date="2018-02" db="EMBL/GenBank/DDBJ databases">
        <title>Rhizophora mucronata_Transcriptome.</title>
        <authorList>
            <person name="Meera S.P."/>
            <person name="Sreeshan A."/>
            <person name="Augustine A."/>
        </authorList>
    </citation>
    <scope>NUCLEOTIDE SEQUENCE</scope>
    <source>
        <tissue evidence="1">Leaf</tissue>
    </source>
</reference>
<name>A0A2P2NI92_RHIMU</name>
<organism evidence="1">
    <name type="scientific">Rhizophora mucronata</name>
    <name type="common">Asiatic mangrove</name>
    <dbReference type="NCBI Taxonomy" id="61149"/>
    <lineage>
        <taxon>Eukaryota</taxon>
        <taxon>Viridiplantae</taxon>
        <taxon>Streptophyta</taxon>
        <taxon>Embryophyta</taxon>
        <taxon>Tracheophyta</taxon>
        <taxon>Spermatophyta</taxon>
        <taxon>Magnoliopsida</taxon>
        <taxon>eudicotyledons</taxon>
        <taxon>Gunneridae</taxon>
        <taxon>Pentapetalae</taxon>
        <taxon>rosids</taxon>
        <taxon>fabids</taxon>
        <taxon>Malpighiales</taxon>
        <taxon>Rhizophoraceae</taxon>
        <taxon>Rhizophora</taxon>
    </lineage>
</organism>
<proteinExistence type="predicted"/>
<evidence type="ECO:0000313" key="1">
    <source>
        <dbReference type="EMBL" id="MBX42211.1"/>
    </source>
</evidence>